<feature type="transmembrane region" description="Helical" evidence="1">
    <location>
        <begin position="29"/>
        <end position="51"/>
    </location>
</feature>
<accession>A0A0C2MJY6</accession>
<keyword evidence="1" id="KW-0472">Membrane</keyword>
<dbReference type="Proteomes" id="UP000031668">
    <property type="component" value="Unassembled WGS sequence"/>
</dbReference>
<feature type="transmembrane region" description="Helical" evidence="1">
    <location>
        <begin position="80"/>
        <end position="101"/>
    </location>
</feature>
<protein>
    <submittedName>
        <fullName evidence="2">Uncharacterized protein</fullName>
    </submittedName>
</protein>
<gene>
    <name evidence="2" type="ORF">RF11_06960</name>
</gene>
<dbReference type="EMBL" id="JWZT01005174">
    <property type="protein sequence ID" value="KII61951.1"/>
    <property type="molecule type" value="Genomic_DNA"/>
</dbReference>
<organism evidence="2 3">
    <name type="scientific">Thelohanellus kitauei</name>
    <name type="common">Myxosporean</name>
    <dbReference type="NCBI Taxonomy" id="669202"/>
    <lineage>
        <taxon>Eukaryota</taxon>
        <taxon>Metazoa</taxon>
        <taxon>Cnidaria</taxon>
        <taxon>Myxozoa</taxon>
        <taxon>Myxosporea</taxon>
        <taxon>Bivalvulida</taxon>
        <taxon>Platysporina</taxon>
        <taxon>Myxobolidae</taxon>
        <taxon>Thelohanellus</taxon>
    </lineage>
</organism>
<keyword evidence="1" id="KW-0812">Transmembrane</keyword>
<name>A0A0C2MJY6_THEKT</name>
<keyword evidence="3" id="KW-1185">Reference proteome</keyword>
<evidence type="ECO:0000313" key="3">
    <source>
        <dbReference type="Proteomes" id="UP000031668"/>
    </source>
</evidence>
<comment type="caution">
    <text evidence="2">The sequence shown here is derived from an EMBL/GenBank/DDBJ whole genome shotgun (WGS) entry which is preliminary data.</text>
</comment>
<proteinExistence type="predicted"/>
<sequence length="108" mass="12253">MTTTVAALLSSFIAIPGFMYPNFRKPAGIFILVSVIHMGAFSFAYTFQYFWSISRGTFISDQAIIKSFTINSESFMLPKLLIFAWCTAVIFGILGIFVLFYKFDDEKD</sequence>
<reference evidence="2 3" key="1">
    <citation type="journal article" date="2014" name="Genome Biol. Evol.">
        <title>The genome of the myxosporean Thelohanellus kitauei shows adaptations to nutrient acquisition within its fish host.</title>
        <authorList>
            <person name="Yang Y."/>
            <person name="Xiong J."/>
            <person name="Zhou Z."/>
            <person name="Huo F."/>
            <person name="Miao W."/>
            <person name="Ran C."/>
            <person name="Liu Y."/>
            <person name="Zhang J."/>
            <person name="Feng J."/>
            <person name="Wang M."/>
            <person name="Wang M."/>
            <person name="Wang L."/>
            <person name="Yao B."/>
        </authorList>
    </citation>
    <scope>NUCLEOTIDE SEQUENCE [LARGE SCALE GENOMIC DNA]</scope>
    <source>
        <strain evidence="2">Wuqing</strain>
    </source>
</reference>
<evidence type="ECO:0000313" key="2">
    <source>
        <dbReference type="EMBL" id="KII61951.1"/>
    </source>
</evidence>
<evidence type="ECO:0000256" key="1">
    <source>
        <dbReference type="SAM" id="Phobius"/>
    </source>
</evidence>
<keyword evidence="1" id="KW-1133">Transmembrane helix</keyword>
<dbReference type="AlphaFoldDB" id="A0A0C2MJY6"/>